<dbReference type="SUPFAM" id="SSF52540">
    <property type="entry name" value="P-loop containing nucleoside triphosphate hydrolases"/>
    <property type="match status" value="1"/>
</dbReference>
<organism evidence="6 7">
    <name type="scientific">Xylaria flabelliformis</name>
    <dbReference type="NCBI Taxonomy" id="2512241"/>
    <lineage>
        <taxon>Eukaryota</taxon>
        <taxon>Fungi</taxon>
        <taxon>Dikarya</taxon>
        <taxon>Ascomycota</taxon>
        <taxon>Pezizomycotina</taxon>
        <taxon>Sordariomycetes</taxon>
        <taxon>Xylariomycetidae</taxon>
        <taxon>Xylariales</taxon>
        <taxon>Xylariaceae</taxon>
        <taxon>Xylaria</taxon>
    </lineage>
</organism>
<dbReference type="InterPro" id="IPR056884">
    <property type="entry name" value="NPHP3-like_N"/>
</dbReference>
<gene>
    <name evidence="6" type="ORF">FHL15_003310</name>
</gene>
<dbReference type="InterPro" id="IPR002110">
    <property type="entry name" value="Ankyrin_rpt"/>
</dbReference>
<evidence type="ECO:0000313" key="6">
    <source>
        <dbReference type="EMBL" id="TRX95756.1"/>
    </source>
</evidence>
<evidence type="ECO:0000256" key="2">
    <source>
        <dbReference type="ARBA" id="ARBA00023043"/>
    </source>
</evidence>
<dbReference type="Proteomes" id="UP000319160">
    <property type="component" value="Unassembled WGS sequence"/>
</dbReference>
<comment type="caution">
    <text evidence="6">The sequence shown here is derived from an EMBL/GenBank/DDBJ whole genome shotgun (WGS) entry which is preliminary data.</text>
</comment>
<proteinExistence type="predicted"/>
<name>A0A553I6C9_9PEZI</name>
<dbReference type="PANTHER" id="PTHR24198">
    <property type="entry name" value="ANKYRIN REPEAT AND PROTEIN KINASE DOMAIN-CONTAINING PROTEIN"/>
    <property type="match status" value="1"/>
</dbReference>
<feature type="repeat" description="ANK" evidence="3">
    <location>
        <begin position="627"/>
        <end position="659"/>
    </location>
</feature>
<feature type="repeat" description="ANK" evidence="3">
    <location>
        <begin position="863"/>
        <end position="895"/>
    </location>
</feature>
<evidence type="ECO:0000256" key="3">
    <source>
        <dbReference type="PROSITE-ProRule" id="PRU00023"/>
    </source>
</evidence>
<sequence>MLVLTTTDGAERWTVGQWLSKSSHIRFDEKHRDTFEVAKKTPGTWKWLLDCDEFKSWRDWKASSEDEEPRRLLCSGILGAGKTVLASIVIEKLRSWPHSSKNICLFIYFDFKDQERYLLRNLYSSLLAQLVQHLTSFTDEAHKAFKTWEETQMNPSADEYLKILIAEIRTVSSVYLVIDALDEWSDNIQKNTLLKSLRSFPSNTHILFTTRPDLGIKREAQGHYHIDVVAKREDLQKYLDNRVADCGDLHPIFAKQRSKENIFSHIIERSKGMFLLAQLHMDFLLKMPPSEFKGGVKALPETPDDVYKRTLERILLLDPLKKALALRCLRWLVLAERPLRIQELLHAVSIKTGDSDIQDCILVTEENVTAVCAGIVVVDPGTRIVRLAHYTATRYLEQSHILELNYFHSEMAEICLTYLSFTKMATSQNSCQAQEERKNYPFLNYAADYWGCHVSRSTQGHVRRRACEFLEDGAKLASALQAMSEPRFRTEKGVAGLHMAAYFNLSRLARDMIEKKRGFVLNAQTSIGETAVHWAAFYGHAGVLRVLIDKGADLDTKDNLKRTALHKATMNDDHMSVRMILESKRADTQIEDVYGWTPLRWAASNGQESLVDMLLRHNDKIDAKDKDGWTALRWAAHKGNNKIVELLIREKASLQSSIEGGWTLLSWASREGKHELISLLAMRGAPLDSIDSQGETALTEAIRYGHGKVVFALLEAKASVNLVDSKKRTPLHVAIEVWKECGNKTIVWLLLESGADINAQTRHGHTPLHLASMKGHNLLIWLLLQKGADPSLKDNTGQTALHLAVVEGHEEVIPSLLLWNPKLVAIRNDEKRTALHEAASSGNVKLVAALLQGRSKIDAVDRQGCTALHRAVIQQHEEVVLLLILKKADVNLANKKKSTALHEAAISGNKVIIVALLEKGHADGSLTNSEGLTPWEVAKQHGHDIEKF</sequence>
<dbReference type="InterPro" id="IPR054471">
    <property type="entry name" value="GPIID_WHD"/>
</dbReference>
<dbReference type="PRINTS" id="PR01415">
    <property type="entry name" value="ANKYRIN"/>
</dbReference>
<feature type="repeat" description="ANK" evidence="3">
    <location>
        <begin position="660"/>
        <end position="692"/>
    </location>
</feature>
<feature type="repeat" description="ANK" evidence="3">
    <location>
        <begin position="527"/>
        <end position="559"/>
    </location>
</feature>
<feature type="domain" description="Nephrocystin 3-like N-terminal" evidence="5">
    <location>
        <begin position="43"/>
        <end position="211"/>
    </location>
</feature>
<feature type="repeat" description="ANK" evidence="3">
    <location>
        <begin position="796"/>
        <end position="817"/>
    </location>
</feature>
<dbReference type="Pfam" id="PF12796">
    <property type="entry name" value="Ank_2"/>
    <property type="match status" value="4"/>
</dbReference>
<evidence type="ECO:0000313" key="7">
    <source>
        <dbReference type="Proteomes" id="UP000319160"/>
    </source>
</evidence>
<accession>A0A553I6C9</accession>
<dbReference type="STRING" id="2512241.A0A553I6C9"/>
<reference evidence="7" key="1">
    <citation type="submission" date="2019-06" db="EMBL/GenBank/DDBJ databases">
        <title>Draft genome sequence of the griseofulvin-producing fungus Xylaria cubensis strain G536.</title>
        <authorList>
            <person name="Mead M.E."/>
            <person name="Raja H.A."/>
            <person name="Steenwyk J.L."/>
            <person name="Knowles S.L."/>
            <person name="Oberlies N.H."/>
            <person name="Rokas A."/>
        </authorList>
    </citation>
    <scope>NUCLEOTIDE SEQUENCE [LARGE SCALE GENOMIC DNA]</scope>
    <source>
        <strain evidence="7">G536</strain>
    </source>
</reference>
<keyword evidence="1" id="KW-0677">Repeat</keyword>
<feature type="domain" description="GPI inositol-deacylase winged helix" evidence="4">
    <location>
        <begin position="322"/>
        <end position="398"/>
    </location>
</feature>
<dbReference type="Pfam" id="PF24883">
    <property type="entry name" value="NPHP3_N"/>
    <property type="match status" value="1"/>
</dbReference>
<evidence type="ECO:0000259" key="5">
    <source>
        <dbReference type="Pfam" id="PF24883"/>
    </source>
</evidence>
<dbReference type="InterPro" id="IPR036770">
    <property type="entry name" value="Ankyrin_rpt-contain_sf"/>
</dbReference>
<dbReference type="PROSITE" id="PS50297">
    <property type="entry name" value="ANK_REP_REGION"/>
    <property type="match status" value="9"/>
</dbReference>
<dbReference type="OrthoDB" id="195446at2759"/>
<feature type="repeat" description="ANK" evidence="3">
    <location>
        <begin position="726"/>
        <end position="762"/>
    </location>
</feature>
<keyword evidence="2 3" id="KW-0040">ANK repeat</keyword>
<dbReference type="InterPro" id="IPR027417">
    <property type="entry name" value="P-loop_NTPase"/>
</dbReference>
<feature type="repeat" description="ANK" evidence="3">
    <location>
        <begin position="693"/>
        <end position="725"/>
    </location>
</feature>
<feature type="repeat" description="ANK" evidence="3">
    <location>
        <begin position="763"/>
        <end position="795"/>
    </location>
</feature>
<dbReference type="Gene3D" id="3.40.50.300">
    <property type="entry name" value="P-loop containing nucleotide triphosphate hydrolases"/>
    <property type="match status" value="1"/>
</dbReference>
<keyword evidence="7" id="KW-1185">Reference proteome</keyword>
<dbReference type="EMBL" id="VFLP01000014">
    <property type="protein sequence ID" value="TRX95756.1"/>
    <property type="molecule type" value="Genomic_DNA"/>
</dbReference>
<feature type="repeat" description="ANK" evidence="3">
    <location>
        <begin position="594"/>
        <end position="626"/>
    </location>
</feature>
<dbReference type="PANTHER" id="PTHR24198:SF165">
    <property type="entry name" value="ANKYRIN REPEAT-CONTAINING PROTEIN-RELATED"/>
    <property type="match status" value="1"/>
</dbReference>
<dbReference type="PROSITE" id="PS50088">
    <property type="entry name" value="ANK_REPEAT"/>
    <property type="match status" value="10"/>
</dbReference>
<dbReference type="SUPFAM" id="SSF48403">
    <property type="entry name" value="Ankyrin repeat"/>
    <property type="match status" value="2"/>
</dbReference>
<feature type="repeat" description="ANK" evidence="3">
    <location>
        <begin position="830"/>
        <end position="862"/>
    </location>
</feature>
<dbReference type="SMART" id="SM00248">
    <property type="entry name" value="ANK"/>
    <property type="match status" value="13"/>
</dbReference>
<protein>
    <submittedName>
        <fullName evidence="6">Uncharacterized protein</fullName>
    </submittedName>
</protein>
<dbReference type="Pfam" id="PF00023">
    <property type="entry name" value="Ank"/>
    <property type="match status" value="1"/>
</dbReference>
<evidence type="ECO:0000256" key="1">
    <source>
        <dbReference type="ARBA" id="ARBA00022737"/>
    </source>
</evidence>
<evidence type="ECO:0000259" key="4">
    <source>
        <dbReference type="Pfam" id="PF22939"/>
    </source>
</evidence>
<dbReference type="AlphaFoldDB" id="A0A553I6C9"/>
<dbReference type="Pfam" id="PF22939">
    <property type="entry name" value="WHD_GPIID"/>
    <property type="match status" value="1"/>
</dbReference>
<dbReference type="Gene3D" id="1.25.40.20">
    <property type="entry name" value="Ankyrin repeat-containing domain"/>
    <property type="match status" value="2"/>
</dbReference>